<evidence type="ECO:0000313" key="4">
    <source>
        <dbReference type="Proteomes" id="UP000019335"/>
    </source>
</evidence>
<dbReference type="SUPFAM" id="SSF51219">
    <property type="entry name" value="TRAP-like"/>
    <property type="match status" value="1"/>
</dbReference>
<dbReference type="AlphaFoldDB" id="W7U3N5"/>
<comment type="caution">
    <text evidence="3">The sequence shown here is derived from an EMBL/GenBank/DDBJ whole genome shotgun (WGS) entry which is preliminary data.</text>
</comment>
<keyword evidence="4" id="KW-1185">Reference proteome</keyword>
<gene>
    <name evidence="3" type="ORF">Naga_100026g26</name>
</gene>
<keyword evidence="2" id="KW-1133">Transmembrane helix</keyword>
<dbReference type="EMBL" id="AZIL01000037">
    <property type="protein sequence ID" value="EWM30398.1"/>
    <property type="molecule type" value="Genomic_DNA"/>
</dbReference>
<name>W7U3N5_9STRA</name>
<dbReference type="Pfam" id="PF01987">
    <property type="entry name" value="AIM24"/>
    <property type="match status" value="1"/>
</dbReference>
<reference evidence="3 4" key="1">
    <citation type="journal article" date="2014" name="Mol. Plant">
        <title>Chromosome Scale Genome Assembly and Transcriptome Profiling of Nannochloropsis gaditana in Nitrogen Depletion.</title>
        <authorList>
            <person name="Corteggiani Carpinelli E."/>
            <person name="Telatin A."/>
            <person name="Vitulo N."/>
            <person name="Forcato C."/>
            <person name="D'Angelo M."/>
            <person name="Schiavon R."/>
            <person name="Vezzi A."/>
            <person name="Giacometti G.M."/>
            <person name="Morosinotto T."/>
            <person name="Valle G."/>
        </authorList>
    </citation>
    <scope>NUCLEOTIDE SEQUENCE [LARGE SCALE GENOMIC DNA]</scope>
    <source>
        <strain evidence="3 4">B-31</strain>
    </source>
</reference>
<dbReference type="OrthoDB" id="1705416at2759"/>
<dbReference type="Proteomes" id="UP000019335">
    <property type="component" value="Chromosome 1"/>
</dbReference>
<evidence type="ECO:0000256" key="2">
    <source>
        <dbReference type="SAM" id="Phobius"/>
    </source>
</evidence>
<proteinExistence type="predicted"/>
<organism evidence="3 4">
    <name type="scientific">Nannochloropsis gaditana</name>
    <dbReference type="NCBI Taxonomy" id="72520"/>
    <lineage>
        <taxon>Eukaryota</taxon>
        <taxon>Sar</taxon>
        <taxon>Stramenopiles</taxon>
        <taxon>Ochrophyta</taxon>
        <taxon>Eustigmatophyceae</taxon>
        <taxon>Eustigmatales</taxon>
        <taxon>Monodopsidaceae</taxon>
        <taxon>Nannochloropsis</taxon>
    </lineage>
</organism>
<feature type="region of interest" description="Disordered" evidence="1">
    <location>
        <begin position="1"/>
        <end position="29"/>
    </location>
</feature>
<protein>
    <submittedName>
        <fullName evidence="3">Mitochondrial biogenesis protein AIM24</fullName>
    </submittedName>
</protein>
<accession>W7U3N5</accession>
<sequence>MHAVPPVPAAPAVDGQPLQPNVPTESQEETPPAYLIIGGDDGGNQILQFHLAAGQKFFFFTDPDEIYQNDGSEPLGFLGLAAPHAGKILPIKVEGRMALLLQNESYLASTGSVSHRRMCLQAGVNTEQLFMTRVVASPSSARGATVFLHAPGSIVETNLGLGQKMYVSISAIVAVTEGVTVNLSSTGAQARPLSGAEWARKSQSICLVQGPGTVYVSSLPVARQVRRLLSASRPENLPLLPLLRIFLMVLLFAASLAVLHSLNMLAFDGQEF</sequence>
<dbReference type="InterPro" id="IPR016031">
    <property type="entry name" value="Trp_RNA-bd_attenuator-like_dom"/>
</dbReference>
<dbReference type="PANTHER" id="PTHR43657:SF1">
    <property type="entry name" value="ALTERED INHERITANCE OF MITOCHONDRIA PROTEIN 24, MITOCHONDRIAL"/>
    <property type="match status" value="1"/>
</dbReference>
<evidence type="ECO:0000313" key="3">
    <source>
        <dbReference type="EMBL" id="EWM30398.1"/>
    </source>
</evidence>
<dbReference type="Gene3D" id="3.60.160.10">
    <property type="entry name" value="Mitochondrial biogenesis AIM24"/>
    <property type="match status" value="1"/>
</dbReference>
<keyword evidence="2" id="KW-0812">Transmembrane</keyword>
<dbReference type="PANTHER" id="PTHR43657">
    <property type="entry name" value="TRYPTOPHAN RNA-BINDING ATTENUATOR PROTEIN-LIKE PROTEIN"/>
    <property type="match status" value="1"/>
</dbReference>
<dbReference type="InterPro" id="IPR036983">
    <property type="entry name" value="AIM24_sf"/>
</dbReference>
<keyword evidence="2" id="KW-0472">Membrane</keyword>
<evidence type="ECO:0000256" key="1">
    <source>
        <dbReference type="SAM" id="MobiDB-lite"/>
    </source>
</evidence>
<feature type="transmembrane region" description="Helical" evidence="2">
    <location>
        <begin position="242"/>
        <end position="262"/>
    </location>
</feature>
<dbReference type="InterPro" id="IPR002838">
    <property type="entry name" value="AIM24"/>
</dbReference>